<keyword evidence="4 6" id="KW-0233">DNA recombination</keyword>
<dbReference type="STRING" id="1810504.PG2T_11435"/>
<keyword evidence="2 6" id="KW-0227">DNA damage</keyword>
<proteinExistence type="inferred from homology"/>
<keyword evidence="8" id="KW-0378">Hydrolase</keyword>
<dbReference type="SUPFAM" id="SSF47781">
    <property type="entry name" value="RuvA domain 2-like"/>
    <property type="match status" value="1"/>
</dbReference>
<keyword evidence="3 6" id="KW-0238">DNA-binding</keyword>
<dbReference type="GO" id="GO:0009379">
    <property type="term" value="C:Holliday junction helicase complex"/>
    <property type="evidence" value="ECO:0007669"/>
    <property type="project" value="InterPro"/>
</dbReference>
<dbReference type="Pfam" id="PF07499">
    <property type="entry name" value="RuvA_C"/>
    <property type="match status" value="1"/>
</dbReference>
<dbReference type="FunCoup" id="A0A1B1YVH0">
    <property type="interactions" value="257"/>
</dbReference>
<dbReference type="GO" id="GO:0005737">
    <property type="term" value="C:cytoplasm"/>
    <property type="evidence" value="ECO:0007669"/>
    <property type="project" value="UniProtKB-SubCell"/>
</dbReference>
<keyword evidence="8" id="KW-0347">Helicase</keyword>
<dbReference type="Pfam" id="PF01330">
    <property type="entry name" value="RuvA_N"/>
    <property type="match status" value="1"/>
</dbReference>
<dbReference type="InterPro" id="IPR036267">
    <property type="entry name" value="RuvA_C_sf"/>
</dbReference>
<dbReference type="EMBL" id="CP014671">
    <property type="protein sequence ID" value="ANX04717.1"/>
    <property type="molecule type" value="Genomic_DNA"/>
</dbReference>
<dbReference type="Gene3D" id="1.10.150.20">
    <property type="entry name" value="5' to 3' exonuclease, C-terminal subdomain"/>
    <property type="match status" value="1"/>
</dbReference>
<comment type="function">
    <text evidence="6">The RuvA-RuvB-RuvC complex processes Holliday junction (HJ) DNA during genetic recombination and DNA repair, while the RuvA-RuvB complex plays an important role in the rescue of blocked DNA replication forks via replication fork reversal (RFR). RuvA specifically binds to HJ cruciform DNA, conferring on it an open structure. The RuvB hexamer acts as an ATP-dependent pump, pulling dsDNA into and through the RuvAB complex. HJ branch migration allows RuvC to scan DNA until it finds its consensus sequence, where it cleaves and resolves the cruciform DNA.</text>
</comment>
<dbReference type="InterPro" id="IPR003583">
    <property type="entry name" value="Hlx-hairpin-Hlx_DNA-bd_motif"/>
</dbReference>
<dbReference type="Gene3D" id="2.40.50.140">
    <property type="entry name" value="Nucleic acid-binding proteins"/>
    <property type="match status" value="1"/>
</dbReference>
<evidence type="ECO:0000313" key="9">
    <source>
        <dbReference type="Proteomes" id="UP000092952"/>
    </source>
</evidence>
<comment type="domain">
    <text evidence="6">Has three domains with a flexible linker between the domains II and III and assumes an 'L' shape. Domain III is highly mobile and contacts RuvB.</text>
</comment>
<gene>
    <name evidence="6" type="primary">ruvA</name>
    <name evidence="8" type="ORF">PG2T_11435</name>
</gene>
<feature type="domain" description="Helix-hairpin-helix DNA-binding motif class 1" evidence="7">
    <location>
        <begin position="108"/>
        <end position="127"/>
    </location>
</feature>
<comment type="subunit">
    <text evidence="6">Homotetramer. Forms an RuvA(8)-RuvB(12)-Holliday junction (HJ) complex. HJ DNA is sandwiched between 2 RuvA tetramers; dsDNA enters through RuvA and exits via RuvB. An RuvB hexamer assembles on each DNA strand where it exits the tetramer. Each RuvB hexamer is contacted by two RuvA subunits (via domain III) on 2 adjacent RuvB subunits; this complex drives branch migration. In the full resolvosome a probable DNA-RuvA(4)-RuvB(12)-RuvC(2) complex forms which resolves the HJ.</text>
</comment>
<dbReference type="InterPro" id="IPR000085">
    <property type="entry name" value="RuvA"/>
</dbReference>
<dbReference type="InParanoid" id="A0A1B1YVH0"/>
<protein>
    <recommendedName>
        <fullName evidence="6">Holliday junction branch migration complex subunit RuvA</fullName>
    </recommendedName>
</protein>
<keyword evidence="5 6" id="KW-0234">DNA repair</keyword>
<comment type="similarity">
    <text evidence="6">Belongs to the RuvA family.</text>
</comment>
<dbReference type="RefSeq" id="WP_068805502.1">
    <property type="nucleotide sequence ID" value="NZ_CP014671.1"/>
</dbReference>
<dbReference type="InterPro" id="IPR012340">
    <property type="entry name" value="NA-bd_OB-fold"/>
</dbReference>
<evidence type="ECO:0000259" key="7">
    <source>
        <dbReference type="SMART" id="SM00278"/>
    </source>
</evidence>
<dbReference type="NCBIfam" id="TIGR00084">
    <property type="entry name" value="ruvA"/>
    <property type="match status" value="1"/>
</dbReference>
<dbReference type="GO" id="GO:0006310">
    <property type="term" value="P:DNA recombination"/>
    <property type="evidence" value="ECO:0007669"/>
    <property type="project" value="UniProtKB-UniRule"/>
</dbReference>
<dbReference type="AlphaFoldDB" id="A0A1B1YVH0"/>
<sequence length="195" mass="20688">MIGRIAGTLLAKSPPMLLVDVGGVGYEIDAPMSTFYRLPAVGEPVLLHTHLLVREDAQLLYGFASEAERALFRQLLKVSGVGAKLALVILSGVAVDELLAIVSDADAARLVRIPGIGRKTAERLILELREPLGRMASTPASALAPRGDALQDAASALEALGYKPTEARAALRDLTVADQSSEDLIRAALKRLMRG</sequence>
<evidence type="ECO:0000256" key="5">
    <source>
        <dbReference type="ARBA" id="ARBA00023204"/>
    </source>
</evidence>
<dbReference type="GO" id="GO:0000400">
    <property type="term" value="F:four-way junction DNA binding"/>
    <property type="evidence" value="ECO:0007669"/>
    <property type="project" value="UniProtKB-UniRule"/>
</dbReference>
<accession>A0A1B1YVH0</accession>
<feature type="domain" description="Helix-hairpin-helix DNA-binding motif class 1" evidence="7">
    <location>
        <begin position="73"/>
        <end position="92"/>
    </location>
</feature>
<evidence type="ECO:0000256" key="2">
    <source>
        <dbReference type="ARBA" id="ARBA00022763"/>
    </source>
</evidence>
<dbReference type="GO" id="GO:0009378">
    <property type="term" value="F:four-way junction helicase activity"/>
    <property type="evidence" value="ECO:0007669"/>
    <property type="project" value="InterPro"/>
</dbReference>
<feature type="region of interest" description="Domain I" evidence="6">
    <location>
        <begin position="1"/>
        <end position="64"/>
    </location>
</feature>
<comment type="caution">
    <text evidence="6">Lacks conserved residue(s) required for the propagation of feature annotation.</text>
</comment>
<keyword evidence="8" id="KW-0067">ATP-binding</keyword>
<dbReference type="InterPro" id="IPR013849">
    <property type="entry name" value="DNA_helicase_Holl-junc_RuvA_I"/>
</dbReference>
<dbReference type="HAMAP" id="MF_00031">
    <property type="entry name" value="DNA_HJ_migration_RuvA"/>
    <property type="match status" value="1"/>
</dbReference>
<dbReference type="KEGG" id="gbi:PG2T_11435"/>
<evidence type="ECO:0000256" key="6">
    <source>
        <dbReference type="HAMAP-Rule" id="MF_00031"/>
    </source>
</evidence>
<evidence type="ECO:0000256" key="1">
    <source>
        <dbReference type="ARBA" id="ARBA00022490"/>
    </source>
</evidence>
<dbReference type="CDD" id="cd14332">
    <property type="entry name" value="UBA_RuvA_C"/>
    <property type="match status" value="1"/>
</dbReference>
<dbReference type="InterPro" id="IPR011114">
    <property type="entry name" value="RuvA_C"/>
</dbReference>
<dbReference type="GO" id="GO:0048476">
    <property type="term" value="C:Holliday junction resolvase complex"/>
    <property type="evidence" value="ECO:0007669"/>
    <property type="project" value="UniProtKB-UniRule"/>
</dbReference>
<evidence type="ECO:0000256" key="4">
    <source>
        <dbReference type="ARBA" id="ARBA00023172"/>
    </source>
</evidence>
<dbReference type="SUPFAM" id="SSF50249">
    <property type="entry name" value="Nucleic acid-binding proteins"/>
    <property type="match status" value="1"/>
</dbReference>
<name>A0A1B1YVH0_9GAMM</name>
<organism evidence="8 9">
    <name type="scientific">Immundisolibacter cernigliae</name>
    <dbReference type="NCBI Taxonomy" id="1810504"/>
    <lineage>
        <taxon>Bacteria</taxon>
        <taxon>Pseudomonadati</taxon>
        <taxon>Pseudomonadota</taxon>
        <taxon>Gammaproteobacteria</taxon>
        <taxon>Immundisolibacterales</taxon>
        <taxon>Immundisolibacteraceae</taxon>
        <taxon>Immundisolibacter</taxon>
    </lineage>
</organism>
<reference evidence="9" key="1">
    <citation type="submission" date="2016-03" db="EMBL/GenBank/DDBJ databases">
        <title>Complete genome sequence of Solimmundus cernigliae, representing a novel lineage of polycyclic aromatic hydrocarbon degraders within the Gammaproteobacteria.</title>
        <authorList>
            <person name="Singleton D.R."/>
            <person name="Dickey A.N."/>
            <person name="Scholl E.H."/>
            <person name="Wright F.A."/>
            <person name="Aitken M.D."/>
        </authorList>
    </citation>
    <scope>NUCLEOTIDE SEQUENCE [LARGE SCALE GENOMIC DNA]</scope>
    <source>
        <strain evidence="9">TR3.2</strain>
    </source>
</reference>
<feature type="region of interest" description="Domain III" evidence="6">
    <location>
        <begin position="145"/>
        <end position="195"/>
    </location>
</feature>
<keyword evidence="8" id="KW-0547">Nucleotide-binding</keyword>
<dbReference type="OrthoDB" id="5293449at2"/>
<dbReference type="GO" id="GO:0006281">
    <property type="term" value="P:DNA repair"/>
    <property type="evidence" value="ECO:0007669"/>
    <property type="project" value="UniProtKB-UniRule"/>
</dbReference>
<evidence type="ECO:0000256" key="3">
    <source>
        <dbReference type="ARBA" id="ARBA00023125"/>
    </source>
</evidence>
<dbReference type="SMART" id="SM00278">
    <property type="entry name" value="HhH1"/>
    <property type="match status" value="2"/>
</dbReference>
<dbReference type="GO" id="GO:0005524">
    <property type="term" value="F:ATP binding"/>
    <property type="evidence" value="ECO:0007669"/>
    <property type="project" value="InterPro"/>
</dbReference>
<keyword evidence="9" id="KW-1185">Reference proteome</keyword>
<dbReference type="Pfam" id="PF14520">
    <property type="entry name" value="HHH_5"/>
    <property type="match status" value="1"/>
</dbReference>
<dbReference type="Gene3D" id="1.10.8.10">
    <property type="entry name" value="DNA helicase RuvA subunit, C-terminal domain"/>
    <property type="match status" value="1"/>
</dbReference>
<dbReference type="Proteomes" id="UP000092952">
    <property type="component" value="Chromosome"/>
</dbReference>
<comment type="subcellular location">
    <subcellularLocation>
        <location evidence="6">Cytoplasm</location>
    </subcellularLocation>
</comment>
<keyword evidence="1 6" id="KW-0963">Cytoplasm</keyword>
<dbReference type="InterPro" id="IPR010994">
    <property type="entry name" value="RuvA_2-like"/>
</dbReference>
<dbReference type="SUPFAM" id="SSF46929">
    <property type="entry name" value="DNA helicase RuvA subunit, C-terminal domain"/>
    <property type="match status" value="1"/>
</dbReference>
<evidence type="ECO:0000313" key="8">
    <source>
        <dbReference type="EMBL" id="ANX04717.1"/>
    </source>
</evidence>